<dbReference type="PANTHER" id="PTHR33799">
    <property type="entry name" value="PTS PERMEASE-RELATED-RELATED"/>
    <property type="match status" value="1"/>
</dbReference>
<reference evidence="3 4" key="1">
    <citation type="submission" date="2024-02" db="EMBL/GenBank/DDBJ databases">
        <title>The Genome Sequence of Enterococcus sp. DIV0159.</title>
        <authorList>
            <person name="Earl A."/>
            <person name="Manson A."/>
            <person name="Gilmore M."/>
            <person name="Sanders J."/>
            <person name="Shea T."/>
            <person name="Howe W."/>
            <person name="Livny J."/>
            <person name="Cuomo C."/>
            <person name="Neafsey D."/>
            <person name="Birren B."/>
        </authorList>
    </citation>
    <scope>NUCLEOTIDE SEQUENCE [LARGE SCALE GENOMIC DNA]</scope>
    <source>
        <strain evidence="3 4">665A</strain>
    </source>
</reference>
<accession>A0ABV0EN69</accession>
<keyword evidence="1" id="KW-0808">Transferase</keyword>
<gene>
    <name evidence="3" type="ORF">JZO67_002008</name>
</gene>
<evidence type="ECO:0000313" key="3">
    <source>
        <dbReference type="EMBL" id="MEO1770057.1"/>
    </source>
</evidence>
<dbReference type="InterPro" id="IPR051471">
    <property type="entry name" value="Bacterial_PTS_sugar_comp"/>
</dbReference>
<name>A0ABV0EN69_9ENTE</name>
<dbReference type="PANTHER" id="PTHR33799:SF1">
    <property type="entry name" value="PTS SYSTEM MANNOSE-SPECIFIC EIIAB COMPONENT-RELATED"/>
    <property type="match status" value="1"/>
</dbReference>
<dbReference type="RefSeq" id="WP_207701461.1">
    <property type="nucleotide sequence ID" value="NZ_JAFREL020000001.1"/>
</dbReference>
<dbReference type="SUPFAM" id="SSF53062">
    <property type="entry name" value="PTS system fructose IIA component-like"/>
    <property type="match status" value="1"/>
</dbReference>
<comment type="caution">
    <text evidence="3">The sequence shown here is derived from an EMBL/GenBank/DDBJ whole genome shotgun (WGS) entry which is preliminary data.</text>
</comment>
<evidence type="ECO:0000259" key="2">
    <source>
        <dbReference type="PROSITE" id="PS51096"/>
    </source>
</evidence>
<dbReference type="PROSITE" id="PS51096">
    <property type="entry name" value="PTS_EIIA_TYPE_4"/>
    <property type="match status" value="1"/>
</dbReference>
<organism evidence="3 4">
    <name type="scientific">Candidatus Enterococcus ferrettii</name>
    <dbReference type="NCBI Taxonomy" id="2815324"/>
    <lineage>
        <taxon>Bacteria</taxon>
        <taxon>Bacillati</taxon>
        <taxon>Bacillota</taxon>
        <taxon>Bacilli</taxon>
        <taxon>Lactobacillales</taxon>
        <taxon>Enterococcaceae</taxon>
        <taxon>Enterococcus</taxon>
    </lineage>
</organism>
<protein>
    <submittedName>
        <fullName evidence="3">PTS system, mannose-specific IIA component</fullName>
    </submittedName>
</protein>
<keyword evidence="4" id="KW-1185">Reference proteome</keyword>
<sequence length="142" mass="15694">MKKLLIASHGDLAKGMLSSIEMITGSTAGITTINAYQEAVDLDSELTAFIHSLKEEDEVFVFTDLYGGSVNQKITERFIREKQGIRIVSGFNFPVILEILLGPESIDSALLVGMIEKARNELQVNVLDPQQAVDDSEEDFFI</sequence>
<dbReference type="Gene3D" id="3.40.50.510">
    <property type="entry name" value="Phosphotransferase system, mannose-type IIA component"/>
    <property type="match status" value="1"/>
</dbReference>
<feature type="domain" description="PTS EIIA type-4" evidence="2">
    <location>
        <begin position="1"/>
        <end position="122"/>
    </location>
</feature>
<dbReference type="EMBL" id="JAFREL020000001">
    <property type="protein sequence ID" value="MEO1770057.1"/>
    <property type="molecule type" value="Genomic_DNA"/>
</dbReference>
<dbReference type="InterPro" id="IPR036662">
    <property type="entry name" value="PTS_EIIA_man-typ_sf"/>
</dbReference>
<dbReference type="Pfam" id="PF03610">
    <property type="entry name" value="EIIA-man"/>
    <property type="match status" value="1"/>
</dbReference>
<proteinExistence type="predicted"/>
<evidence type="ECO:0000256" key="1">
    <source>
        <dbReference type="ARBA" id="ARBA00022679"/>
    </source>
</evidence>
<dbReference type="InterPro" id="IPR004701">
    <property type="entry name" value="PTS_EIIA_man-typ"/>
</dbReference>
<evidence type="ECO:0000313" key="4">
    <source>
        <dbReference type="Proteomes" id="UP000664357"/>
    </source>
</evidence>
<dbReference type="Proteomes" id="UP000664357">
    <property type="component" value="Unassembled WGS sequence"/>
</dbReference>